<protein>
    <submittedName>
        <fullName evidence="1">Uncharacterized protein</fullName>
    </submittedName>
</protein>
<accession>A0ABR1MGK1</accession>
<dbReference type="EMBL" id="JBBPDW010000010">
    <property type="protein sequence ID" value="KAK7548752.1"/>
    <property type="molecule type" value="Genomic_DNA"/>
</dbReference>
<keyword evidence="2" id="KW-1185">Reference proteome</keyword>
<evidence type="ECO:0000313" key="1">
    <source>
        <dbReference type="EMBL" id="KAK7548752.1"/>
    </source>
</evidence>
<gene>
    <name evidence="1" type="ORF">IWX46DRAFT_39483</name>
</gene>
<sequence>MPRYQVVPHHHHHHHHRDVVVRCGNRRELVDARTVRAYLPDAFLSIRQDEYLDLDQYITGCPGIAAGLITTTSMLRVCEEVLDILGYNPGDGQEAQLAFSDQLARAVIEDRRRGGSRSITHGESRYPESIAIFMTLADMSREFGSRRLASVCHSFFASHGHRIVQAERSRAIILWSWAILMSKMTEAEQIECLREIARVRPDMALSSRYDDYLSIPGMKEVKTSFLRIVQYENGHAIEGRHRDDGMVLVDKRERRLGHRRRPTEVTIQRRARVLDSWPAERKHHHLVVRDDGVSRALRDVNAEQRQLRHDMRHVRHDLENINYKVDRLGWDDAHRRDWEHYYADAWPDMDEYEWFEESWDDYY</sequence>
<reference evidence="1 2" key="1">
    <citation type="submission" date="2024-04" db="EMBL/GenBank/DDBJ databases">
        <title>Phyllosticta paracitricarpa is synonymous to the EU quarantine fungus P. citricarpa based on phylogenomic analyses.</title>
        <authorList>
            <consortium name="Lawrence Berkeley National Laboratory"/>
            <person name="Van Ingen-Buijs V.A."/>
            <person name="Van Westerhoven A.C."/>
            <person name="Haridas S."/>
            <person name="Skiadas P."/>
            <person name="Martin F."/>
            <person name="Groenewald J.Z."/>
            <person name="Crous P.W."/>
            <person name="Seidl M.F."/>
        </authorList>
    </citation>
    <scope>NUCLEOTIDE SEQUENCE [LARGE SCALE GENOMIC DNA]</scope>
    <source>
        <strain evidence="1 2">CBS 122670</strain>
    </source>
</reference>
<comment type="caution">
    <text evidence="1">The sequence shown here is derived from an EMBL/GenBank/DDBJ whole genome shotgun (WGS) entry which is preliminary data.</text>
</comment>
<evidence type="ECO:0000313" key="2">
    <source>
        <dbReference type="Proteomes" id="UP001365128"/>
    </source>
</evidence>
<proteinExistence type="predicted"/>
<dbReference type="Proteomes" id="UP001365128">
    <property type="component" value="Unassembled WGS sequence"/>
</dbReference>
<organism evidence="1 2">
    <name type="scientific">Phyllosticta citricarpa</name>
    <dbReference type="NCBI Taxonomy" id="55181"/>
    <lineage>
        <taxon>Eukaryota</taxon>
        <taxon>Fungi</taxon>
        <taxon>Dikarya</taxon>
        <taxon>Ascomycota</taxon>
        <taxon>Pezizomycotina</taxon>
        <taxon>Dothideomycetes</taxon>
        <taxon>Dothideomycetes incertae sedis</taxon>
        <taxon>Botryosphaeriales</taxon>
        <taxon>Phyllostictaceae</taxon>
        <taxon>Phyllosticta</taxon>
    </lineage>
</organism>
<name>A0ABR1MGK1_9PEZI</name>